<keyword evidence="5 15" id="KW-0347">Helicase</keyword>
<dbReference type="GO" id="GO:0005737">
    <property type="term" value="C:cytoplasm"/>
    <property type="evidence" value="ECO:0007669"/>
    <property type="project" value="TreeGrafter"/>
</dbReference>
<evidence type="ECO:0000256" key="4">
    <source>
        <dbReference type="ARBA" id="ARBA00022801"/>
    </source>
</evidence>
<dbReference type="GO" id="GO:0005524">
    <property type="term" value="F:ATP binding"/>
    <property type="evidence" value="ECO:0007669"/>
    <property type="project" value="UniProtKB-KW"/>
</dbReference>
<dbReference type="InterPro" id="IPR011545">
    <property type="entry name" value="DEAD/DEAH_box_helicase_dom"/>
</dbReference>
<dbReference type="PANTHER" id="PTHR13710:SF105">
    <property type="entry name" value="ATP-DEPENDENT DNA HELICASE Q1"/>
    <property type="match status" value="1"/>
</dbReference>
<evidence type="ECO:0000256" key="7">
    <source>
        <dbReference type="ARBA" id="ARBA00023125"/>
    </source>
</evidence>
<dbReference type="PROSITE" id="PS51194">
    <property type="entry name" value="HELICASE_CTER"/>
    <property type="match status" value="1"/>
</dbReference>
<dbReference type="PROSITE" id="PS51192">
    <property type="entry name" value="HELICASE_ATP_BIND_1"/>
    <property type="match status" value="1"/>
</dbReference>
<evidence type="ECO:0000256" key="12">
    <source>
        <dbReference type="ARBA" id="ARBA00044550"/>
    </source>
</evidence>
<dbReference type="InterPro" id="IPR001650">
    <property type="entry name" value="Helicase_C-like"/>
</dbReference>
<feature type="domain" description="Helicase ATP-binding" evidence="13">
    <location>
        <begin position="27"/>
        <end position="195"/>
    </location>
</feature>
<dbReference type="Gene3D" id="3.40.50.300">
    <property type="entry name" value="P-loop containing nucleotide triphosphate hydrolases"/>
    <property type="match status" value="2"/>
</dbReference>
<dbReference type="GO" id="GO:0006281">
    <property type="term" value="P:DNA repair"/>
    <property type="evidence" value="ECO:0007669"/>
    <property type="project" value="TreeGrafter"/>
</dbReference>
<proteinExistence type="inferred from homology"/>
<keyword evidence="16" id="KW-1185">Reference proteome</keyword>
<evidence type="ECO:0000256" key="6">
    <source>
        <dbReference type="ARBA" id="ARBA00022840"/>
    </source>
</evidence>
<feature type="domain" description="Helicase C-terminal" evidence="14">
    <location>
        <begin position="219"/>
        <end position="365"/>
    </location>
</feature>
<dbReference type="InterPro" id="IPR004589">
    <property type="entry name" value="DNA_helicase_ATP-dep_RecQ"/>
</dbReference>
<dbReference type="SMART" id="SM00490">
    <property type="entry name" value="HELICc"/>
    <property type="match status" value="1"/>
</dbReference>
<evidence type="ECO:0000259" key="14">
    <source>
        <dbReference type="PROSITE" id="PS51194"/>
    </source>
</evidence>
<comment type="catalytic activity">
    <reaction evidence="9">
        <text>Couples ATP hydrolysis with the unwinding of duplex DNA by translocating in the 3'-5' direction.</text>
        <dbReference type="EC" id="5.6.2.4"/>
    </reaction>
</comment>
<dbReference type="GO" id="GO:0006310">
    <property type="term" value="P:DNA recombination"/>
    <property type="evidence" value="ECO:0007669"/>
    <property type="project" value="InterPro"/>
</dbReference>
<dbReference type="SUPFAM" id="SSF52540">
    <property type="entry name" value="P-loop containing nucleoside triphosphate hydrolases"/>
    <property type="match status" value="1"/>
</dbReference>
<dbReference type="InterPro" id="IPR014001">
    <property type="entry name" value="Helicase_ATP-bd"/>
</dbReference>
<evidence type="ECO:0000259" key="13">
    <source>
        <dbReference type="PROSITE" id="PS51192"/>
    </source>
</evidence>
<evidence type="ECO:0000256" key="8">
    <source>
        <dbReference type="ARBA" id="ARBA00023235"/>
    </source>
</evidence>
<keyword evidence="3" id="KW-0547">Nucleotide-binding</keyword>
<comment type="caution">
    <text evidence="15">The sequence shown here is derived from an EMBL/GenBank/DDBJ whole genome shotgun (WGS) entry which is preliminary data.</text>
</comment>
<dbReference type="GO" id="GO:0016787">
    <property type="term" value="F:hydrolase activity"/>
    <property type="evidence" value="ECO:0007669"/>
    <property type="project" value="UniProtKB-KW"/>
</dbReference>
<dbReference type="OrthoDB" id="9763310at2"/>
<dbReference type="NCBIfam" id="TIGR00614">
    <property type="entry name" value="recQ_fam"/>
    <property type="match status" value="1"/>
</dbReference>
<comment type="similarity">
    <text evidence="1">Belongs to the helicase family. RecQ subfamily.</text>
</comment>
<dbReference type="Pfam" id="PF00271">
    <property type="entry name" value="Helicase_C"/>
    <property type="match status" value="1"/>
</dbReference>
<accession>A0A4S3LYG9</accession>
<evidence type="ECO:0000256" key="2">
    <source>
        <dbReference type="ARBA" id="ARBA00022723"/>
    </source>
</evidence>
<evidence type="ECO:0000313" key="16">
    <source>
        <dbReference type="Proteomes" id="UP000305939"/>
    </source>
</evidence>
<evidence type="ECO:0000256" key="5">
    <source>
        <dbReference type="ARBA" id="ARBA00022806"/>
    </source>
</evidence>
<dbReference type="GO" id="GO:0009378">
    <property type="term" value="F:four-way junction helicase activity"/>
    <property type="evidence" value="ECO:0007669"/>
    <property type="project" value="TreeGrafter"/>
</dbReference>
<keyword evidence="6" id="KW-0067">ATP-binding</keyword>
<evidence type="ECO:0000256" key="3">
    <source>
        <dbReference type="ARBA" id="ARBA00022741"/>
    </source>
</evidence>
<dbReference type="CDD" id="cd17920">
    <property type="entry name" value="DEXHc_RecQ"/>
    <property type="match status" value="1"/>
</dbReference>
<dbReference type="EMBL" id="SSMC01000003">
    <property type="protein sequence ID" value="THD66650.1"/>
    <property type="molecule type" value="Genomic_DNA"/>
</dbReference>
<dbReference type="Pfam" id="PF00270">
    <property type="entry name" value="DEAD"/>
    <property type="match status" value="1"/>
</dbReference>
<keyword evidence="4" id="KW-0378">Hydrolase</keyword>
<dbReference type="Pfam" id="PF16124">
    <property type="entry name" value="RecQ_Zn_bind"/>
    <property type="match status" value="1"/>
</dbReference>
<reference evidence="15 16" key="1">
    <citation type="submission" date="2019-04" db="EMBL/GenBank/DDBJ databases">
        <title>Draft genome sequence of Robertkochia marina CC-AMO-30D.</title>
        <authorList>
            <person name="Hameed A."/>
            <person name="Lin S.-Y."/>
            <person name="Shahina M."/>
            <person name="Lai W.-A."/>
            <person name="Young C.-C."/>
        </authorList>
    </citation>
    <scope>NUCLEOTIDE SEQUENCE [LARGE SCALE GENOMIC DNA]</scope>
    <source>
        <strain evidence="15 16">CC-AMO-30D</strain>
    </source>
</reference>
<evidence type="ECO:0000256" key="11">
    <source>
        <dbReference type="ARBA" id="ARBA00044535"/>
    </source>
</evidence>
<keyword evidence="8" id="KW-0413">Isomerase</keyword>
<keyword evidence="2" id="KW-0479">Metal-binding</keyword>
<dbReference type="InterPro" id="IPR036388">
    <property type="entry name" value="WH-like_DNA-bd_sf"/>
</dbReference>
<dbReference type="SMART" id="SM00487">
    <property type="entry name" value="DEXDc"/>
    <property type="match status" value="1"/>
</dbReference>
<gene>
    <name evidence="15" type="ORF">E7Z59_12760</name>
</gene>
<dbReference type="AlphaFoldDB" id="A0A4S3LYG9"/>
<dbReference type="PANTHER" id="PTHR13710">
    <property type="entry name" value="DNA HELICASE RECQ FAMILY MEMBER"/>
    <property type="match status" value="1"/>
</dbReference>
<sequence>METISPEKVLRSYWGYNSFRPPQKQIITHINNGENALVLLPTGGGKSVCYQVPALSKEGICIVISPLVALINDQVKQLKERGVKALAITGGISYSELNDRLDNAIYGNYKFLYLSPERLQQELITERIRQMPVNLIAIDEAHCISQWGNDFRPAYRSCGILKDMFPNIPLVALTATATPEVVKDIKENLHITEAPTFSASFERANLRYWIRPCHDKHYEISRIFHKLSGSGIVYIRSRKKSVTLSQELNQRGISAAFFHGGLSAEEKKSKLEDWLEGKVRVMVATNAFGMGIDKADVRCVIHADLPDSLENYFQESGRAGRDGKESWAMLLYNDADLETLENQFVKTIPDRKFIGLLYNKLCNFLQIAYGDGSGETFQINFNSFCHTYQLNPVAAYNGLQLLDRNSVIRLSEQFRRSVSLQFTVNNHKLFHYMDRNPSYEGLIQLILRTYGGVFDIMTAVNTRLLATKTGMEEKRITAMLHQLATDELIELKVVNADTSITFLQPREDHHTINSIARDIDIQRKNKIERIAHVRSFLDTDTCLSRYLSEYFGQKTASSCGNCSNCSKQKTAKGERDINMVRKVVIHTLSKGPMSSRALVEHLGVPEDKVLHALHTMLQEEEISRNQKNEYYIK</sequence>
<dbReference type="InterPro" id="IPR027417">
    <property type="entry name" value="P-loop_NTPase"/>
</dbReference>
<dbReference type="FunFam" id="3.40.50.300:FF:001389">
    <property type="entry name" value="ATP-dependent DNA helicase RecQ"/>
    <property type="match status" value="1"/>
</dbReference>
<dbReference type="GO" id="GO:0030894">
    <property type="term" value="C:replisome"/>
    <property type="evidence" value="ECO:0007669"/>
    <property type="project" value="TreeGrafter"/>
</dbReference>
<evidence type="ECO:0000256" key="9">
    <source>
        <dbReference type="ARBA" id="ARBA00034617"/>
    </source>
</evidence>
<evidence type="ECO:0000313" key="15">
    <source>
        <dbReference type="EMBL" id="THD66650.1"/>
    </source>
</evidence>
<dbReference type="GO" id="GO:0003677">
    <property type="term" value="F:DNA binding"/>
    <property type="evidence" value="ECO:0007669"/>
    <property type="project" value="UniProtKB-KW"/>
</dbReference>
<dbReference type="EC" id="5.6.2.4" evidence="10"/>
<dbReference type="InterPro" id="IPR032284">
    <property type="entry name" value="RecQ_Zn-bd"/>
</dbReference>
<dbReference type="GO" id="GO:0043138">
    <property type="term" value="F:3'-5' DNA helicase activity"/>
    <property type="evidence" value="ECO:0007669"/>
    <property type="project" value="UniProtKB-EC"/>
</dbReference>
<evidence type="ECO:0000256" key="1">
    <source>
        <dbReference type="ARBA" id="ARBA00005446"/>
    </source>
</evidence>
<evidence type="ECO:0000256" key="10">
    <source>
        <dbReference type="ARBA" id="ARBA00034808"/>
    </source>
</evidence>
<dbReference type="GO" id="GO:0046872">
    <property type="term" value="F:metal ion binding"/>
    <property type="evidence" value="ECO:0007669"/>
    <property type="project" value="UniProtKB-KW"/>
</dbReference>
<dbReference type="Gene3D" id="1.10.10.10">
    <property type="entry name" value="Winged helix-like DNA-binding domain superfamily/Winged helix DNA-binding domain"/>
    <property type="match status" value="1"/>
</dbReference>
<keyword evidence="7" id="KW-0238">DNA-binding</keyword>
<dbReference type="Proteomes" id="UP000305939">
    <property type="component" value="Unassembled WGS sequence"/>
</dbReference>
<dbReference type="GO" id="GO:0043590">
    <property type="term" value="C:bacterial nucleoid"/>
    <property type="evidence" value="ECO:0007669"/>
    <property type="project" value="TreeGrafter"/>
</dbReference>
<dbReference type="RefSeq" id="WP_136336721.1">
    <property type="nucleotide sequence ID" value="NZ_QXMP01000003.1"/>
</dbReference>
<protein>
    <recommendedName>
        <fullName evidence="11">ATP-dependent DNA helicase RecQ</fullName>
        <ecNumber evidence="10">5.6.2.4</ecNumber>
    </recommendedName>
    <alternativeName>
        <fullName evidence="12">DNA 3'-5' helicase RecQ</fullName>
    </alternativeName>
</protein>
<name>A0A4S3LYG9_9FLAO</name>
<organism evidence="15 16">
    <name type="scientific">Robertkochia marina</name>
    <dbReference type="NCBI Taxonomy" id="1227945"/>
    <lineage>
        <taxon>Bacteria</taxon>
        <taxon>Pseudomonadati</taxon>
        <taxon>Bacteroidota</taxon>
        <taxon>Flavobacteriia</taxon>
        <taxon>Flavobacteriales</taxon>
        <taxon>Flavobacteriaceae</taxon>
        <taxon>Robertkochia</taxon>
    </lineage>
</organism>